<keyword evidence="4" id="KW-1185">Reference proteome</keyword>
<sequence length="235" mass="24006">MNDPVLLITGGSSGLGAATAAAAARAGYRLVLTARGVDRLTDFAASLGGPDRVLALPCDVGDWDSVSGAVEHVEATFGRLDAVFANAGSSVGTSFLGTGGEDPSRWREMVVTNVCGPAYTARAALPALVRSGGHLVLTGSASGRGVRPGSLYSATKWAVTGLAQAIRAECVGTGVRVTIIQPGLVDTEAIPADRKADPKLEPADIARAVLYALAQPSTVDVNEIVIRPVGQDPFK</sequence>
<dbReference type="InterPro" id="IPR002347">
    <property type="entry name" value="SDR_fam"/>
</dbReference>
<accession>A0A3E0HHN4</accession>
<evidence type="ECO:0000256" key="2">
    <source>
        <dbReference type="ARBA" id="ARBA00023002"/>
    </source>
</evidence>
<evidence type="ECO:0000313" key="4">
    <source>
        <dbReference type="Proteomes" id="UP000256269"/>
    </source>
</evidence>
<dbReference type="EMBL" id="QUNO01000008">
    <property type="protein sequence ID" value="REH44866.1"/>
    <property type="molecule type" value="Genomic_DNA"/>
</dbReference>
<reference evidence="3 4" key="1">
    <citation type="submission" date="2018-08" db="EMBL/GenBank/DDBJ databases">
        <title>Genomic Encyclopedia of Archaeal and Bacterial Type Strains, Phase II (KMG-II): from individual species to whole genera.</title>
        <authorList>
            <person name="Goeker M."/>
        </authorList>
    </citation>
    <scope>NUCLEOTIDE SEQUENCE [LARGE SCALE GENOMIC DNA]</scope>
    <source>
        <strain evidence="3 4">DSM 45791</strain>
    </source>
</reference>
<dbReference type="SUPFAM" id="SSF51735">
    <property type="entry name" value="NAD(P)-binding Rossmann-fold domains"/>
    <property type="match status" value="1"/>
</dbReference>
<protein>
    <submittedName>
        <fullName evidence="3">NADP-dependent 3-hydroxy acid dehydrogenase YdfG</fullName>
    </submittedName>
</protein>
<gene>
    <name evidence="3" type="ORF">BCF44_108347</name>
</gene>
<dbReference type="InterPro" id="IPR036291">
    <property type="entry name" value="NAD(P)-bd_dom_sf"/>
</dbReference>
<comment type="caution">
    <text evidence="3">The sequence shown here is derived from an EMBL/GenBank/DDBJ whole genome shotgun (WGS) entry which is preliminary data.</text>
</comment>
<organism evidence="3 4">
    <name type="scientific">Kutzneria buriramensis</name>
    <dbReference type="NCBI Taxonomy" id="1045776"/>
    <lineage>
        <taxon>Bacteria</taxon>
        <taxon>Bacillati</taxon>
        <taxon>Actinomycetota</taxon>
        <taxon>Actinomycetes</taxon>
        <taxon>Pseudonocardiales</taxon>
        <taxon>Pseudonocardiaceae</taxon>
        <taxon>Kutzneria</taxon>
    </lineage>
</organism>
<dbReference type="Pfam" id="PF00106">
    <property type="entry name" value="adh_short"/>
    <property type="match status" value="1"/>
</dbReference>
<dbReference type="PANTHER" id="PTHR43115:SF4">
    <property type="entry name" value="DEHYDROGENASE_REDUCTASE SDR FAMILY MEMBER 11"/>
    <property type="match status" value="1"/>
</dbReference>
<name>A0A3E0HHN4_9PSEU</name>
<keyword evidence="2" id="KW-0560">Oxidoreductase</keyword>
<dbReference type="AlphaFoldDB" id="A0A3E0HHN4"/>
<dbReference type="OrthoDB" id="9775296at2"/>
<evidence type="ECO:0000313" key="3">
    <source>
        <dbReference type="EMBL" id="REH44866.1"/>
    </source>
</evidence>
<dbReference type="GO" id="GO:0016491">
    <property type="term" value="F:oxidoreductase activity"/>
    <property type="evidence" value="ECO:0007669"/>
    <property type="project" value="UniProtKB-KW"/>
</dbReference>
<dbReference type="PRINTS" id="PR00081">
    <property type="entry name" value="GDHRDH"/>
</dbReference>
<proteinExistence type="inferred from homology"/>
<dbReference type="Gene3D" id="3.40.50.720">
    <property type="entry name" value="NAD(P)-binding Rossmann-like Domain"/>
    <property type="match status" value="1"/>
</dbReference>
<comment type="similarity">
    <text evidence="1">Belongs to the short-chain dehydrogenases/reductases (SDR) family.</text>
</comment>
<evidence type="ECO:0000256" key="1">
    <source>
        <dbReference type="ARBA" id="ARBA00006484"/>
    </source>
</evidence>
<dbReference type="Proteomes" id="UP000256269">
    <property type="component" value="Unassembled WGS sequence"/>
</dbReference>
<dbReference type="PANTHER" id="PTHR43115">
    <property type="entry name" value="DEHYDROGENASE/REDUCTASE SDR FAMILY MEMBER 11"/>
    <property type="match status" value="1"/>
</dbReference>
<dbReference type="RefSeq" id="WP_116176903.1">
    <property type="nucleotide sequence ID" value="NZ_CP144375.1"/>
</dbReference>